<organism evidence="1 2">
    <name type="scientific">Vigna unguiculata</name>
    <name type="common">Cowpea</name>
    <dbReference type="NCBI Taxonomy" id="3917"/>
    <lineage>
        <taxon>Eukaryota</taxon>
        <taxon>Viridiplantae</taxon>
        <taxon>Streptophyta</taxon>
        <taxon>Embryophyta</taxon>
        <taxon>Tracheophyta</taxon>
        <taxon>Spermatophyta</taxon>
        <taxon>Magnoliopsida</taxon>
        <taxon>eudicotyledons</taxon>
        <taxon>Gunneridae</taxon>
        <taxon>Pentapetalae</taxon>
        <taxon>rosids</taxon>
        <taxon>fabids</taxon>
        <taxon>Fabales</taxon>
        <taxon>Fabaceae</taxon>
        <taxon>Papilionoideae</taxon>
        <taxon>50 kb inversion clade</taxon>
        <taxon>NPAAA clade</taxon>
        <taxon>indigoferoid/millettioid clade</taxon>
        <taxon>Phaseoleae</taxon>
        <taxon>Vigna</taxon>
    </lineage>
</organism>
<evidence type="ECO:0000313" key="1">
    <source>
        <dbReference type="EMBL" id="QCE13445.1"/>
    </source>
</evidence>
<keyword evidence="2" id="KW-1185">Reference proteome</keyword>
<sequence>MSLSTPAVESRIQFSPLPHDIEEHHVEINDGNIVRVEPCEEEHLDWDCAMIFLRDVYKRQGLNHCVIHYGEDVYKRQMSLSTPAVESRIQFSPLPHDIEEHHVEINDGNIVRVEPCEEEHLDWDCAMIFLRDVYKRQGLNHCVIHYGLVLFPPSPRISYEENETLAVTTPIMPQYELSKEVSLLENGATKKVHLNLSTTGWEENQPIVDDTVVQAIDEDMQQGTTRFSLHMIIVGEVLLGDGWVQTFTMHPKCTNLVVKVVPGNTTTISHHKPEECVGFVQWGHIENMF</sequence>
<dbReference type="Proteomes" id="UP000501690">
    <property type="component" value="Linkage Group LG11"/>
</dbReference>
<evidence type="ECO:0000313" key="2">
    <source>
        <dbReference type="Proteomes" id="UP000501690"/>
    </source>
</evidence>
<name>A0A4D6NMJ7_VIGUN</name>
<protein>
    <submittedName>
        <fullName evidence="1">Uncharacterized protein</fullName>
    </submittedName>
</protein>
<dbReference type="AlphaFoldDB" id="A0A4D6NMJ7"/>
<dbReference type="EMBL" id="CP039355">
    <property type="protein sequence ID" value="QCE13445.1"/>
    <property type="molecule type" value="Genomic_DNA"/>
</dbReference>
<proteinExistence type="predicted"/>
<gene>
    <name evidence="1" type="ORF">DEO72_LG11g438</name>
</gene>
<accession>A0A4D6NMJ7</accession>
<reference evidence="1 2" key="1">
    <citation type="submission" date="2019-04" db="EMBL/GenBank/DDBJ databases">
        <title>An improved genome assembly and genetic linkage map for asparagus bean, Vigna unguiculata ssp. sesquipedialis.</title>
        <authorList>
            <person name="Xia Q."/>
            <person name="Zhang R."/>
            <person name="Dong Y."/>
        </authorList>
    </citation>
    <scope>NUCLEOTIDE SEQUENCE [LARGE SCALE GENOMIC DNA]</scope>
    <source>
        <tissue evidence="1">Leaf</tissue>
    </source>
</reference>